<organism evidence="2 3">
    <name type="scientific">Candidatus Thiomargarita nelsonii</name>
    <dbReference type="NCBI Taxonomy" id="1003181"/>
    <lineage>
        <taxon>Bacteria</taxon>
        <taxon>Pseudomonadati</taxon>
        <taxon>Pseudomonadota</taxon>
        <taxon>Gammaproteobacteria</taxon>
        <taxon>Thiotrichales</taxon>
        <taxon>Thiotrichaceae</taxon>
        <taxon>Thiomargarita</taxon>
    </lineage>
</organism>
<reference evidence="2 3" key="1">
    <citation type="journal article" date="2016" name="Front. Microbiol.">
        <title>Single-Cell (Meta-)Genomics of a Dimorphic Candidatus Thiomargarita nelsonii Reveals Genomic Plasticity.</title>
        <authorList>
            <person name="Flood B.E."/>
            <person name="Fliss P."/>
            <person name="Jones D.S."/>
            <person name="Dick G.J."/>
            <person name="Jain S."/>
            <person name="Kaster A.K."/>
            <person name="Winkel M."/>
            <person name="Mussmann M."/>
            <person name="Bailey J."/>
        </authorList>
    </citation>
    <scope>NUCLEOTIDE SEQUENCE [LARGE SCALE GENOMIC DNA]</scope>
    <source>
        <strain evidence="2">Hydrate Ridge</strain>
    </source>
</reference>
<evidence type="ECO:0000313" key="3">
    <source>
        <dbReference type="Proteomes" id="UP000030428"/>
    </source>
</evidence>
<evidence type="ECO:0000256" key="1">
    <source>
        <dbReference type="SAM" id="Phobius"/>
    </source>
</evidence>
<sequence length="65" mass="7538">MSIKLFILASIGVITGGSLFTEMFKKHKILGMISLIRLMHSIKKSRPLMKKAYHRKSLKVIMIWH</sequence>
<evidence type="ECO:0000313" key="2">
    <source>
        <dbReference type="EMBL" id="TGO02143.1"/>
    </source>
</evidence>
<protein>
    <submittedName>
        <fullName evidence="2">Uncharacterized protein</fullName>
    </submittedName>
</protein>
<comment type="caution">
    <text evidence="2">The sequence shown here is derived from an EMBL/GenBank/DDBJ whole genome shotgun (WGS) entry which is preliminary data.</text>
</comment>
<dbReference type="Proteomes" id="UP000030428">
    <property type="component" value="Unassembled WGS sequence"/>
</dbReference>
<name>A0A4E0QL71_9GAMM</name>
<keyword evidence="1" id="KW-1133">Transmembrane helix</keyword>
<keyword evidence="1" id="KW-0472">Membrane</keyword>
<dbReference type="EMBL" id="JSZA02000208">
    <property type="protein sequence ID" value="TGO02143.1"/>
    <property type="molecule type" value="Genomic_DNA"/>
</dbReference>
<accession>A0A4E0QL71</accession>
<keyword evidence="3" id="KW-1185">Reference proteome</keyword>
<feature type="transmembrane region" description="Helical" evidence="1">
    <location>
        <begin position="6"/>
        <end position="24"/>
    </location>
</feature>
<dbReference type="AlphaFoldDB" id="A0A4E0QL71"/>
<gene>
    <name evidence="2" type="ORF">PN36_29655</name>
</gene>
<proteinExistence type="predicted"/>
<keyword evidence="1" id="KW-0812">Transmembrane</keyword>